<dbReference type="SMART" id="SM00043">
    <property type="entry name" value="CY"/>
    <property type="match status" value="1"/>
</dbReference>
<dbReference type="OrthoDB" id="2016588at2759"/>
<dbReference type="Gene3D" id="3.10.450.10">
    <property type="match status" value="1"/>
</dbReference>
<evidence type="ECO:0000313" key="4">
    <source>
        <dbReference type="EMBL" id="KAF8395655.1"/>
    </source>
</evidence>
<evidence type="ECO:0000256" key="2">
    <source>
        <dbReference type="ARBA" id="ARBA00022704"/>
    </source>
</evidence>
<accession>A0A834YXU4</accession>
<reference evidence="4 5" key="1">
    <citation type="submission" date="2020-04" db="EMBL/GenBank/DDBJ databases">
        <title>Plant Genome Project.</title>
        <authorList>
            <person name="Zhang R.-G."/>
        </authorList>
    </citation>
    <scope>NUCLEOTIDE SEQUENCE [LARGE SCALE GENOMIC DNA]</scope>
    <source>
        <strain evidence="4">YNK0</strain>
        <tissue evidence="4">Leaf</tissue>
    </source>
</reference>
<dbReference type="PANTHER" id="PTHR47364">
    <property type="entry name" value="CYSTEINE PROTEINASE INHIBITOR 5"/>
    <property type="match status" value="1"/>
</dbReference>
<evidence type="ECO:0000313" key="5">
    <source>
        <dbReference type="Proteomes" id="UP000655225"/>
    </source>
</evidence>
<keyword evidence="1" id="KW-0646">Protease inhibitor</keyword>
<dbReference type="InterPro" id="IPR046350">
    <property type="entry name" value="Cystatin_sf"/>
</dbReference>
<feature type="domain" description="Cystatin" evidence="3">
    <location>
        <begin position="14"/>
        <end position="103"/>
    </location>
</feature>
<organism evidence="4 5">
    <name type="scientific">Tetracentron sinense</name>
    <name type="common">Spur-leaf</name>
    <dbReference type="NCBI Taxonomy" id="13715"/>
    <lineage>
        <taxon>Eukaryota</taxon>
        <taxon>Viridiplantae</taxon>
        <taxon>Streptophyta</taxon>
        <taxon>Embryophyta</taxon>
        <taxon>Tracheophyta</taxon>
        <taxon>Spermatophyta</taxon>
        <taxon>Magnoliopsida</taxon>
        <taxon>Trochodendrales</taxon>
        <taxon>Trochodendraceae</taxon>
        <taxon>Tetracentron</taxon>
    </lineage>
</organism>
<gene>
    <name evidence="4" type="ORF">HHK36_019605</name>
</gene>
<proteinExistence type="predicted"/>
<keyword evidence="5" id="KW-1185">Reference proteome</keyword>
<evidence type="ECO:0000256" key="1">
    <source>
        <dbReference type="ARBA" id="ARBA00022690"/>
    </source>
</evidence>
<dbReference type="PANTHER" id="PTHR47364:SF2">
    <property type="entry name" value="CYSTEINE PROTEINASE INHIBITOR 5"/>
    <property type="match status" value="1"/>
</dbReference>
<dbReference type="InterPro" id="IPR000010">
    <property type="entry name" value="Cystatin_dom"/>
</dbReference>
<dbReference type="AlphaFoldDB" id="A0A834YXU4"/>
<dbReference type="Proteomes" id="UP000655225">
    <property type="component" value="Unassembled WGS sequence"/>
</dbReference>
<sequence>MAIVEVNVGNWRATLPGVWKPIIDVKNPHVLEIGEFAVTEHNKEAKTHLKFKSVVTGATQIVAAGVNYLLVVAAMDGGVTKYYEAGVYDSCMGYKKLTSFNNILG</sequence>
<dbReference type="GO" id="GO:0004869">
    <property type="term" value="F:cysteine-type endopeptidase inhibitor activity"/>
    <property type="evidence" value="ECO:0007669"/>
    <property type="project" value="UniProtKB-KW"/>
</dbReference>
<comment type="caution">
    <text evidence="4">The sequence shown here is derived from an EMBL/GenBank/DDBJ whole genome shotgun (WGS) entry which is preliminary data.</text>
</comment>
<protein>
    <recommendedName>
        <fullName evidence="3">Cystatin domain-containing protein</fullName>
    </recommendedName>
</protein>
<name>A0A834YXU4_TETSI</name>
<dbReference type="EMBL" id="JABCRI010000013">
    <property type="protein sequence ID" value="KAF8395655.1"/>
    <property type="molecule type" value="Genomic_DNA"/>
</dbReference>
<evidence type="ECO:0000259" key="3">
    <source>
        <dbReference type="SMART" id="SM00043"/>
    </source>
</evidence>
<keyword evidence="2" id="KW-0789">Thiol protease inhibitor</keyword>
<dbReference type="CDD" id="cd00042">
    <property type="entry name" value="CY"/>
    <property type="match status" value="1"/>
</dbReference>
<dbReference type="OMA" id="VHESYDY"/>
<dbReference type="SUPFAM" id="SSF54403">
    <property type="entry name" value="Cystatin/monellin"/>
    <property type="match status" value="1"/>
</dbReference>
<dbReference type="Pfam" id="PF16845">
    <property type="entry name" value="SQAPI"/>
    <property type="match status" value="1"/>
</dbReference>